<reference evidence="2 3" key="1">
    <citation type="journal article" date="2023" name="G3 (Bethesda)">
        <title>A high-quality reference genome for the fission yeast Schizosaccharomyces osmophilus.</title>
        <authorList>
            <person name="Jia G.S."/>
            <person name="Zhang W.C."/>
            <person name="Liang Y."/>
            <person name="Liu X.H."/>
            <person name="Rhind N."/>
            <person name="Pidoux A."/>
            <person name="Brysch-Herzberg M."/>
            <person name="Du L.L."/>
        </authorList>
    </citation>
    <scope>NUCLEOTIDE SEQUENCE [LARGE SCALE GENOMIC DNA]</scope>
    <source>
        <strain evidence="2 3">CBS 15793</strain>
    </source>
</reference>
<dbReference type="Pfam" id="PF03061">
    <property type="entry name" value="4HBT"/>
    <property type="match status" value="1"/>
</dbReference>
<sequence>MPENKLAAHNEFQLVKNDPGYILYQPYNSEENKSLIANFVRQKALAFCPYYFVEKSGKGSVTFFYPNEQLCGYKNILHGGFIASMLDEALAFGIFGNFPSRLGVTFNLDVTYVAPSICGHLYKIVCNTTKIEGRKGWISGELYRLADNEEPALCAKASGLFVEPSKINLEKHL</sequence>
<name>A0AAE9WBG8_9SCHI</name>
<evidence type="ECO:0000313" key="2">
    <source>
        <dbReference type="EMBL" id="WBW71573.1"/>
    </source>
</evidence>
<dbReference type="EMBL" id="CP115611">
    <property type="protein sequence ID" value="WBW71573.1"/>
    <property type="molecule type" value="Genomic_DNA"/>
</dbReference>
<dbReference type="Proteomes" id="UP001212411">
    <property type="component" value="Chromosome 1"/>
</dbReference>
<dbReference type="AlphaFoldDB" id="A0AAE9WBG8"/>
<dbReference type="SUPFAM" id="SSF54637">
    <property type="entry name" value="Thioesterase/thiol ester dehydrase-isomerase"/>
    <property type="match status" value="1"/>
</dbReference>
<dbReference type="CDD" id="cd03443">
    <property type="entry name" value="PaaI_thioesterase"/>
    <property type="match status" value="1"/>
</dbReference>
<accession>A0AAE9WBG8</accession>
<protein>
    <submittedName>
        <fullName evidence="2">Acyl-coenzyme A thioesterase The4</fullName>
    </submittedName>
</protein>
<dbReference type="InterPro" id="IPR052061">
    <property type="entry name" value="PTE-AB_protein"/>
</dbReference>
<organism evidence="2 3">
    <name type="scientific">Schizosaccharomyces osmophilus</name>
    <dbReference type="NCBI Taxonomy" id="2545709"/>
    <lineage>
        <taxon>Eukaryota</taxon>
        <taxon>Fungi</taxon>
        <taxon>Dikarya</taxon>
        <taxon>Ascomycota</taxon>
        <taxon>Taphrinomycotina</taxon>
        <taxon>Schizosaccharomycetes</taxon>
        <taxon>Schizosaccharomycetales</taxon>
        <taxon>Schizosaccharomycetaceae</taxon>
        <taxon>Schizosaccharomyces</taxon>
    </lineage>
</organism>
<dbReference type="PANTHER" id="PTHR47260">
    <property type="entry name" value="UPF0644 PROTEIN PB2B4.06"/>
    <property type="match status" value="1"/>
</dbReference>
<dbReference type="KEGG" id="som:SOMG_00501"/>
<feature type="domain" description="Thioesterase" evidence="1">
    <location>
        <begin position="75"/>
        <end position="145"/>
    </location>
</feature>
<dbReference type="InterPro" id="IPR006683">
    <property type="entry name" value="Thioestr_dom"/>
</dbReference>
<dbReference type="PANTHER" id="PTHR47260:SF1">
    <property type="entry name" value="UPF0644 PROTEIN PB2B4.06"/>
    <property type="match status" value="1"/>
</dbReference>
<dbReference type="GeneID" id="80873984"/>
<proteinExistence type="predicted"/>
<gene>
    <name evidence="2" type="primary">the4</name>
    <name evidence="2" type="ORF">SOMG_00501</name>
</gene>
<evidence type="ECO:0000313" key="3">
    <source>
        <dbReference type="Proteomes" id="UP001212411"/>
    </source>
</evidence>
<dbReference type="RefSeq" id="XP_056035816.1">
    <property type="nucleotide sequence ID" value="XM_056179295.1"/>
</dbReference>
<evidence type="ECO:0000259" key="1">
    <source>
        <dbReference type="Pfam" id="PF03061"/>
    </source>
</evidence>
<dbReference type="InterPro" id="IPR029069">
    <property type="entry name" value="HotDog_dom_sf"/>
</dbReference>
<keyword evidence="3" id="KW-1185">Reference proteome</keyword>
<dbReference type="Gene3D" id="3.10.129.10">
    <property type="entry name" value="Hotdog Thioesterase"/>
    <property type="match status" value="1"/>
</dbReference>